<dbReference type="RefSeq" id="WP_013998478.1">
    <property type="nucleotide sequence ID" value="NC_015846.1"/>
</dbReference>
<organism evidence="1 2">
    <name type="scientific">Capnocytophaga canimorsus (strain 5)</name>
    <dbReference type="NCBI Taxonomy" id="860228"/>
    <lineage>
        <taxon>Bacteria</taxon>
        <taxon>Pseudomonadati</taxon>
        <taxon>Bacteroidota</taxon>
        <taxon>Flavobacteriia</taxon>
        <taxon>Flavobacteriales</taxon>
        <taxon>Flavobacteriaceae</taxon>
        <taxon>Capnocytophaga</taxon>
    </lineage>
</organism>
<gene>
    <name evidence="1" type="ordered locus">Ccan_23880</name>
</gene>
<evidence type="ECO:0000313" key="2">
    <source>
        <dbReference type="Proteomes" id="UP000008895"/>
    </source>
</evidence>
<proteinExistence type="predicted"/>
<dbReference type="eggNOG" id="ENOG5030TZ8">
    <property type="taxonomic scope" value="Bacteria"/>
</dbReference>
<evidence type="ECO:0000313" key="1">
    <source>
        <dbReference type="EMBL" id="AEK24502.1"/>
    </source>
</evidence>
<dbReference type="AlphaFoldDB" id="F9YVZ9"/>
<reference evidence="1 2" key="1">
    <citation type="journal article" date="2011" name="J. Bacteriol.">
        <title>Complete genome sequence of the dog commensal and human pathogen Capnocytophaga canimorsus strain 5.</title>
        <authorList>
            <person name="Manfredi P."/>
            <person name="Pagni M."/>
            <person name="Cornelis G.R."/>
        </authorList>
    </citation>
    <scope>NUCLEOTIDE SEQUENCE [LARGE SCALE GENOMIC DNA]</scope>
    <source>
        <strain evidence="2">5</strain>
    </source>
</reference>
<accession>F9YVZ9</accession>
<keyword evidence="2" id="KW-1185">Reference proteome</keyword>
<dbReference type="EMBL" id="CP002113">
    <property type="protein sequence ID" value="AEK24502.1"/>
    <property type="molecule type" value="Genomic_DNA"/>
</dbReference>
<dbReference type="STRING" id="860228.Ccan_23880"/>
<dbReference type="Proteomes" id="UP000008895">
    <property type="component" value="Chromosome"/>
</dbReference>
<name>F9YVZ9_CAPCC</name>
<sequence>MKNITLLELKKYDNFLYEEVEKGIYKDLDDLDETSYRIALSFELEENETFQYPLEDILDKYFLYVSDFLDDKSLKGEKHSIIKVILVGELENIQSVKKIIGKRVSNQILTKEDGKDYEILKIE</sequence>
<dbReference type="HOGENOM" id="CLU_140956_0_0_10"/>
<protein>
    <submittedName>
        <fullName evidence="1">Uncharacterized protein</fullName>
    </submittedName>
</protein>
<dbReference type="KEGG" id="ccm:Ccan_23880"/>
<dbReference type="OrthoDB" id="5192882at2"/>